<proteinExistence type="predicted"/>
<gene>
    <name evidence="1" type="ORF">RDI58_018381</name>
</gene>
<name>A0AAN8TJG6_SOLBU</name>
<comment type="caution">
    <text evidence="1">The sequence shown here is derived from an EMBL/GenBank/DDBJ whole genome shotgun (WGS) entry which is preliminary data.</text>
</comment>
<evidence type="ECO:0000313" key="2">
    <source>
        <dbReference type="Proteomes" id="UP001371456"/>
    </source>
</evidence>
<reference evidence="1 2" key="1">
    <citation type="submission" date="2024-02" db="EMBL/GenBank/DDBJ databases">
        <title>de novo genome assembly of Solanum bulbocastanum strain 11H21.</title>
        <authorList>
            <person name="Hosaka A.J."/>
        </authorList>
    </citation>
    <scope>NUCLEOTIDE SEQUENCE [LARGE SCALE GENOMIC DNA]</scope>
    <source>
        <tissue evidence="1">Young leaves</tissue>
    </source>
</reference>
<keyword evidence="2" id="KW-1185">Reference proteome</keyword>
<dbReference type="Proteomes" id="UP001371456">
    <property type="component" value="Unassembled WGS sequence"/>
</dbReference>
<organism evidence="1 2">
    <name type="scientific">Solanum bulbocastanum</name>
    <name type="common">Wild potato</name>
    <dbReference type="NCBI Taxonomy" id="147425"/>
    <lineage>
        <taxon>Eukaryota</taxon>
        <taxon>Viridiplantae</taxon>
        <taxon>Streptophyta</taxon>
        <taxon>Embryophyta</taxon>
        <taxon>Tracheophyta</taxon>
        <taxon>Spermatophyta</taxon>
        <taxon>Magnoliopsida</taxon>
        <taxon>eudicotyledons</taxon>
        <taxon>Gunneridae</taxon>
        <taxon>Pentapetalae</taxon>
        <taxon>asterids</taxon>
        <taxon>lamiids</taxon>
        <taxon>Solanales</taxon>
        <taxon>Solanaceae</taxon>
        <taxon>Solanoideae</taxon>
        <taxon>Solaneae</taxon>
        <taxon>Solanum</taxon>
    </lineage>
</organism>
<protein>
    <submittedName>
        <fullName evidence="1">Uncharacterized protein</fullName>
    </submittedName>
</protein>
<sequence>MRGSDDSSKEVVEHVRKTEFLLSFKWRGHIWENPNLRYLSLPLWSYLMIEMC</sequence>
<dbReference type="EMBL" id="JBANQN010000007">
    <property type="protein sequence ID" value="KAK6784926.1"/>
    <property type="molecule type" value="Genomic_DNA"/>
</dbReference>
<evidence type="ECO:0000313" key="1">
    <source>
        <dbReference type="EMBL" id="KAK6784926.1"/>
    </source>
</evidence>
<dbReference type="AlphaFoldDB" id="A0AAN8TJG6"/>
<accession>A0AAN8TJG6</accession>